<reference evidence="3" key="1">
    <citation type="submission" date="2011-12" db="EMBL/GenBank/DDBJ databases">
        <title>The complete genome of chromosome of Sulfobacillus acidophilus DSM 10332.</title>
        <authorList>
            <person name="Lucas S."/>
            <person name="Han J."/>
            <person name="Lapidus A."/>
            <person name="Bruce D."/>
            <person name="Goodwin L."/>
            <person name="Pitluck S."/>
            <person name="Peters L."/>
            <person name="Kyrpides N."/>
            <person name="Mavromatis K."/>
            <person name="Ivanova N."/>
            <person name="Mikhailova N."/>
            <person name="Chertkov O."/>
            <person name="Saunders E."/>
            <person name="Detter J.C."/>
            <person name="Tapia R."/>
            <person name="Han C."/>
            <person name="Land M."/>
            <person name="Hauser L."/>
            <person name="Markowitz V."/>
            <person name="Cheng J.-F."/>
            <person name="Hugenholtz P."/>
            <person name="Woyke T."/>
            <person name="Wu D."/>
            <person name="Pukall R."/>
            <person name="Gehrich-Schroeter G."/>
            <person name="Schneider S."/>
            <person name="Klenk H.-P."/>
            <person name="Eisen J.A."/>
        </authorList>
    </citation>
    <scope>NUCLEOTIDE SEQUENCE [LARGE SCALE GENOMIC DNA]</scope>
    <source>
        <strain evidence="3">ATCC 700253 / DSM 10332 / NAL</strain>
    </source>
</reference>
<name>G8U159_SULAD</name>
<dbReference type="NCBIfam" id="TIGR01550">
    <property type="entry name" value="DOC_P1"/>
    <property type="match status" value="1"/>
</dbReference>
<protein>
    <submittedName>
        <fullName evidence="2">Death-on-curing family protein</fullName>
    </submittedName>
</protein>
<dbReference type="EMBL" id="CP003179">
    <property type="protein sequence ID" value="AEW04292.1"/>
    <property type="molecule type" value="Genomic_DNA"/>
</dbReference>
<organism evidence="2 3">
    <name type="scientific">Sulfobacillus acidophilus (strain ATCC 700253 / DSM 10332 / NAL)</name>
    <dbReference type="NCBI Taxonomy" id="679936"/>
    <lineage>
        <taxon>Bacteria</taxon>
        <taxon>Bacillati</taxon>
        <taxon>Bacillota</taxon>
        <taxon>Clostridia</taxon>
        <taxon>Eubacteriales</taxon>
        <taxon>Clostridiales Family XVII. Incertae Sedis</taxon>
        <taxon>Sulfobacillus</taxon>
    </lineage>
</organism>
<dbReference type="Proteomes" id="UP000005439">
    <property type="component" value="Chromosome"/>
</dbReference>
<dbReference type="Gene3D" id="1.20.120.1870">
    <property type="entry name" value="Fic/DOC protein, Fido domain"/>
    <property type="match status" value="1"/>
</dbReference>
<dbReference type="AlphaFoldDB" id="G8U159"/>
<reference evidence="2 3" key="2">
    <citation type="journal article" date="2012" name="Stand. Genomic Sci.">
        <title>Complete genome sequence of the moderately thermophilic mineral-sulfide-oxidizing firmicute Sulfobacillus acidophilus type strain (NAL(T)).</title>
        <authorList>
            <person name="Anderson I."/>
            <person name="Chertkov O."/>
            <person name="Chen A."/>
            <person name="Saunders E."/>
            <person name="Lapidus A."/>
            <person name="Nolan M."/>
            <person name="Lucas S."/>
            <person name="Hammon N."/>
            <person name="Deshpande S."/>
            <person name="Cheng J.F."/>
            <person name="Han C."/>
            <person name="Tapia R."/>
            <person name="Goodwin L.A."/>
            <person name="Pitluck S."/>
            <person name="Liolios K."/>
            <person name="Pagani I."/>
            <person name="Ivanova N."/>
            <person name="Mikhailova N."/>
            <person name="Pati A."/>
            <person name="Palaniappan K."/>
            <person name="Land M."/>
            <person name="Pan C."/>
            <person name="Rohde M."/>
            <person name="Pukall R."/>
            <person name="Goker M."/>
            <person name="Detter J.C."/>
            <person name="Woyke T."/>
            <person name="Bristow J."/>
            <person name="Eisen J.A."/>
            <person name="Markowitz V."/>
            <person name="Hugenholtz P."/>
            <person name="Kyrpides N.C."/>
            <person name="Klenk H.P."/>
            <person name="Mavromatis K."/>
        </authorList>
    </citation>
    <scope>NUCLEOTIDE SEQUENCE [LARGE SCALE GENOMIC DNA]</scope>
    <source>
        <strain evidence="3">ATCC 700253 / DSM 10332 / NAL</strain>
    </source>
</reference>
<feature type="domain" description="Fido" evidence="1">
    <location>
        <begin position="1"/>
        <end position="114"/>
    </location>
</feature>
<dbReference type="PATRIC" id="fig|679936.5.peg.839"/>
<dbReference type="InterPro" id="IPR053737">
    <property type="entry name" value="Type_II_TA_Toxin"/>
</dbReference>
<proteinExistence type="predicted"/>
<dbReference type="KEGG" id="sap:Sulac_0789"/>
<dbReference type="PROSITE" id="PS51459">
    <property type="entry name" value="FIDO"/>
    <property type="match status" value="1"/>
</dbReference>
<evidence type="ECO:0000259" key="1">
    <source>
        <dbReference type="PROSITE" id="PS51459"/>
    </source>
</evidence>
<dbReference type="STRING" id="679936.Sulac_0789"/>
<dbReference type="InterPro" id="IPR003812">
    <property type="entry name" value="Fido"/>
</dbReference>
<dbReference type="Pfam" id="PF02661">
    <property type="entry name" value="Fic"/>
    <property type="match status" value="1"/>
</dbReference>
<dbReference type="InterPro" id="IPR006440">
    <property type="entry name" value="Doc"/>
</dbReference>
<evidence type="ECO:0000313" key="2">
    <source>
        <dbReference type="EMBL" id="AEW04292.1"/>
    </source>
</evidence>
<dbReference type="GO" id="GO:0016301">
    <property type="term" value="F:kinase activity"/>
    <property type="evidence" value="ECO:0007669"/>
    <property type="project" value="InterPro"/>
</dbReference>
<dbReference type="PANTHER" id="PTHR39426:SF1">
    <property type="entry name" value="HOMOLOGY TO DEATH-ON-CURING PROTEIN OF PHAGE P1"/>
    <property type="match status" value="1"/>
</dbReference>
<evidence type="ECO:0000313" key="3">
    <source>
        <dbReference type="Proteomes" id="UP000005439"/>
    </source>
</evidence>
<accession>G8U159</accession>
<dbReference type="HOGENOM" id="CLU_115697_4_1_9"/>
<keyword evidence="3" id="KW-1185">Reference proteome</keyword>
<gene>
    <name evidence="2" type="ordered locus">Sulac_0789</name>
</gene>
<sequence length="118" mass="12864">MEFQRRIIVATGGVPGVLNPAQLEAALARPFQSVFGRDVFPHPAAKVAALMHGLITTHPFVDGNKRTALRLGLAMLQEIAQRTTPISQDDVEALALGMARGQLTIDDVTAWIFAHYQF</sequence>
<dbReference type="SUPFAM" id="SSF140931">
    <property type="entry name" value="Fic-like"/>
    <property type="match status" value="1"/>
</dbReference>
<dbReference type="InterPro" id="IPR036597">
    <property type="entry name" value="Fido-like_dom_sf"/>
</dbReference>
<dbReference type="PANTHER" id="PTHR39426">
    <property type="entry name" value="HOMOLOGY TO DEATH-ON-CURING PROTEIN OF PHAGE P1"/>
    <property type="match status" value="1"/>
</dbReference>